<proteinExistence type="predicted"/>
<comment type="caution">
    <text evidence="3">The sequence shown here is derived from an EMBL/GenBank/DDBJ whole genome shotgun (WGS) entry which is preliminary data.</text>
</comment>
<dbReference type="EMBL" id="NSLJ01000006">
    <property type="protein sequence ID" value="PDP44537.1"/>
    <property type="molecule type" value="Genomic_DNA"/>
</dbReference>
<feature type="domain" description="Glycosyl transferase family 1" evidence="2">
    <location>
        <begin position="127"/>
        <end position="278"/>
    </location>
</feature>
<dbReference type="Gene3D" id="3.40.50.2000">
    <property type="entry name" value="Glycogen Phosphorylase B"/>
    <property type="match status" value="2"/>
</dbReference>
<evidence type="ECO:0000313" key="4">
    <source>
        <dbReference type="Proteomes" id="UP000219259"/>
    </source>
</evidence>
<dbReference type="GO" id="GO:0016757">
    <property type="term" value="F:glycosyltransferase activity"/>
    <property type="evidence" value="ECO:0007669"/>
    <property type="project" value="InterPro"/>
</dbReference>
<reference evidence="3 4" key="1">
    <citation type="submission" date="2017-09" db="EMBL/GenBank/DDBJ databases">
        <title>Phase variable restriction modification systems are present in the genome sequences of periodontal pathogens Prevotella intermedia, Tannerella forsythia and Porphyromonas gingivalis.</title>
        <authorList>
            <person name="Haigh R.D."/>
            <person name="Crawford L."/>
            <person name="Ralph J."/>
            <person name="Wanford J."/>
            <person name="Vartoukian S.R."/>
            <person name="Hijazib K."/>
            <person name="Wade W."/>
            <person name="Oggioni M.R."/>
        </authorList>
    </citation>
    <scope>NUCLEOTIDE SEQUENCE [LARGE SCALE GENOMIC DNA]</scope>
    <source>
        <strain evidence="3 4">WW11663</strain>
    </source>
</reference>
<sequence length="312" mass="35766">MQIPANICNCFQYYFVESQNIKQILRSDYLASFLEVNIPMVHLSDVTYHSFKDYSETKRSKEQIKRTEALEKKLLNKYTSIIYSSEWTKQNTIDYYDIEPSKIHVVEFGANIPAPSDYKISIQTDTCNLVFIGKNWKKKGGDKALMAYRKLKSNGLQCTLTIIGSTPQEPYDEIEDVTVIPFLDKSKPEHLKKFCNILKEAHFLVLPTEFDAFGIVFCEASAYGVPSIAANVGGVSQPVRDGKNGFLLPPNATAEDYADKIKSVFSDKDGYIKLRKSSRREYETRLNWEVWGEKVNKILEETVVNYNRRNGE</sequence>
<dbReference type="GO" id="GO:0009103">
    <property type="term" value="P:lipopolysaccharide biosynthetic process"/>
    <property type="evidence" value="ECO:0007669"/>
    <property type="project" value="TreeGrafter"/>
</dbReference>
<dbReference type="CDD" id="cd03801">
    <property type="entry name" value="GT4_PimA-like"/>
    <property type="match status" value="1"/>
</dbReference>
<dbReference type="Pfam" id="PF00534">
    <property type="entry name" value="Glycos_transf_1"/>
    <property type="match status" value="1"/>
</dbReference>
<dbReference type="PANTHER" id="PTHR46401">
    <property type="entry name" value="GLYCOSYLTRANSFERASE WBBK-RELATED"/>
    <property type="match status" value="1"/>
</dbReference>
<evidence type="ECO:0000259" key="2">
    <source>
        <dbReference type="Pfam" id="PF00534"/>
    </source>
</evidence>
<dbReference type="PANTHER" id="PTHR46401:SF2">
    <property type="entry name" value="GLYCOSYLTRANSFERASE WBBK-RELATED"/>
    <property type="match status" value="1"/>
</dbReference>
<evidence type="ECO:0000313" key="3">
    <source>
        <dbReference type="EMBL" id="PDP44537.1"/>
    </source>
</evidence>
<dbReference type="AlphaFoldDB" id="A0A2A6EAF5"/>
<name>A0A2A6EAF5_TANFO</name>
<accession>A0A2A6EAF5</accession>
<evidence type="ECO:0000256" key="1">
    <source>
        <dbReference type="ARBA" id="ARBA00022679"/>
    </source>
</evidence>
<gene>
    <name evidence="3" type="ORF">CLI86_03645</name>
</gene>
<protein>
    <submittedName>
        <fullName evidence="3">Glycosyl transferase</fullName>
    </submittedName>
</protein>
<dbReference type="InterPro" id="IPR001296">
    <property type="entry name" value="Glyco_trans_1"/>
</dbReference>
<organism evidence="3 4">
    <name type="scientific">Tannerella forsythia</name>
    <name type="common">Bacteroides forsythus</name>
    <dbReference type="NCBI Taxonomy" id="28112"/>
    <lineage>
        <taxon>Bacteria</taxon>
        <taxon>Pseudomonadati</taxon>
        <taxon>Bacteroidota</taxon>
        <taxon>Bacteroidia</taxon>
        <taxon>Bacteroidales</taxon>
        <taxon>Tannerellaceae</taxon>
        <taxon>Tannerella</taxon>
    </lineage>
</organism>
<keyword evidence="1 3" id="KW-0808">Transferase</keyword>
<dbReference type="Proteomes" id="UP000219259">
    <property type="component" value="Unassembled WGS sequence"/>
</dbReference>
<dbReference type="SUPFAM" id="SSF53756">
    <property type="entry name" value="UDP-Glycosyltransferase/glycogen phosphorylase"/>
    <property type="match status" value="1"/>
</dbReference>